<comment type="caution">
    <text evidence="7">The sequence shown here is derived from an EMBL/GenBank/DDBJ whole genome shotgun (WGS) entry which is preliminary data.</text>
</comment>
<protein>
    <recommendedName>
        <fullName evidence="4 5">Kynureninase</fullName>
        <ecNumber evidence="4 5">3.7.1.3</ecNumber>
    </recommendedName>
    <alternativeName>
        <fullName evidence="4">L-kynurenine hydrolase</fullName>
    </alternativeName>
</protein>
<dbReference type="PIRSF" id="PIRSF038800">
    <property type="entry name" value="KYNU"/>
    <property type="match status" value="1"/>
</dbReference>
<dbReference type="Gene3D" id="3.90.1150.10">
    <property type="entry name" value="Aspartate Aminotransferase, domain 1"/>
    <property type="match status" value="1"/>
</dbReference>
<feature type="binding site" evidence="4">
    <location>
        <begin position="134"/>
        <end position="137"/>
    </location>
    <ligand>
        <name>pyridoxal 5'-phosphate</name>
        <dbReference type="ChEBI" id="CHEBI:597326"/>
    </ligand>
</feature>
<organism evidence="7 8">
    <name type="scientific">Shewanella submarina</name>
    <dbReference type="NCBI Taxonomy" id="2016376"/>
    <lineage>
        <taxon>Bacteria</taxon>
        <taxon>Pseudomonadati</taxon>
        <taxon>Pseudomonadota</taxon>
        <taxon>Gammaproteobacteria</taxon>
        <taxon>Alteromonadales</taxon>
        <taxon>Shewanellaceae</taxon>
        <taxon>Shewanella</taxon>
    </lineage>
</organism>
<comment type="pathway">
    <text evidence="4 6">Amino-acid degradation; L-kynurenine degradation; L-alanine and anthranilate from L-kynurenine: step 1/1.</text>
</comment>
<comment type="caution">
    <text evidence="4">Lacks conserved residue(s) required for the propagation of feature annotation.</text>
</comment>
<dbReference type="PANTHER" id="PTHR14084">
    <property type="entry name" value="KYNURENINASE"/>
    <property type="match status" value="1"/>
</dbReference>
<feature type="binding site" evidence="4">
    <location>
        <position position="107"/>
    </location>
    <ligand>
        <name>pyridoxal 5'-phosphate</name>
        <dbReference type="ChEBI" id="CHEBI:597326"/>
    </ligand>
</feature>
<evidence type="ECO:0000256" key="5">
    <source>
        <dbReference type="NCBIfam" id="TIGR01814"/>
    </source>
</evidence>
<dbReference type="HAMAP" id="MF_01970">
    <property type="entry name" value="Kynureninase"/>
    <property type="match status" value="1"/>
</dbReference>
<feature type="binding site" evidence="4">
    <location>
        <position position="106"/>
    </location>
    <ligand>
        <name>pyridoxal 5'-phosphate</name>
        <dbReference type="ChEBI" id="CHEBI:597326"/>
    </ligand>
</feature>
<evidence type="ECO:0000256" key="6">
    <source>
        <dbReference type="PIRNR" id="PIRNR038800"/>
    </source>
</evidence>
<evidence type="ECO:0000313" key="8">
    <source>
        <dbReference type="Proteomes" id="UP001595621"/>
    </source>
</evidence>
<dbReference type="NCBIfam" id="TIGR01814">
    <property type="entry name" value="kynureninase"/>
    <property type="match status" value="1"/>
</dbReference>
<evidence type="ECO:0000256" key="3">
    <source>
        <dbReference type="ARBA" id="ARBA00022898"/>
    </source>
</evidence>
<gene>
    <name evidence="4 7" type="primary">kynU</name>
    <name evidence="7" type="ORF">ACFOE0_00990</name>
</gene>
<feature type="modified residue" description="N6-(pyridoxal phosphate)lysine" evidence="4">
    <location>
        <position position="245"/>
    </location>
</feature>
<evidence type="ECO:0000256" key="1">
    <source>
        <dbReference type="ARBA" id="ARBA00022642"/>
    </source>
</evidence>
<dbReference type="PANTHER" id="PTHR14084:SF0">
    <property type="entry name" value="KYNURENINASE"/>
    <property type="match status" value="1"/>
</dbReference>
<feature type="binding site" evidence="4">
    <location>
        <position position="275"/>
    </location>
    <ligand>
        <name>pyridoxal 5'-phosphate</name>
        <dbReference type="ChEBI" id="CHEBI:597326"/>
    </ligand>
</feature>
<dbReference type="Pfam" id="PF22580">
    <property type="entry name" value="KYNU_C"/>
    <property type="match status" value="1"/>
</dbReference>
<dbReference type="InterPro" id="IPR015421">
    <property type="entry name" value="PyrdxlP-dep_Trfase_major"/>
</dbReference>
<proteinExistence type="inferred from homology"/>
<keyword evidence="1 4" id="KW-0662">Pyridine nucleotide biosynthesis</keyword>
<dbReference type="EC" id="3.7.1.3" evidence="4 5"/>
<dbReference type="RefSeq" id="WP_248936550.1">
    <property type="nucleotide sequence ID" value="NZ_JAKILF010000005.1"/>
</dbReference>
<feature type="binding site" evidence="4">
    <location>
        <position position="244"/>
    </location>
    <ligand>
        <name>pyridoxal 5'-phosphate</name>
        <dbReference type="ChEBI" id="CHEBI:597326"/>
    </ligand>
</feature>
<sequence>MTRFANTLDFAREMDQQDALAHYRQQFHHPIIDGKSVLYFTGNSLGLQPVKAKEYIQQELDDWAKWGVEGHFHATNPWVSYHEILTPASAQLVGANESEVVCMNSLTTNLHLLFVSFYQPTAKRFKIISEAKMFPSDRYLLETQVRHHGFDPDEAIIEIAPREGEYLIREEDIIAAVNDNADELALLFFGGVNYFTGQLFDMRRLTEAAHKVGALAGFDLAHAIGNVPMQLHDWDVDFAAWCTYKYLNASAGNVGGIFVHDRHGDNTEINRFGGWWGHNKSRRFLMENHFEPMSGAEGWQLSNAPVMGMAILKASLDIFQQADINVLRAKSLKLTAYLEFVFNDVIGQFPDINLEIITPTDPARRGCQLSIRLAGTNKEFFQALTQAGVIADFREPDVIRLAPTPLYNCFEDVYQLGQTLKSLAQDWQTKGWQTNGWRTNG</sequence>
<keyword evidence="3 4" id="KW-0663">Pyridoxal phosphate</keyword>
<feature type="binding site" evidence="4">
    <location>
        <position position="303"/>
    </location>
    <ligand>
        <name>pyridoxal 5'-phosphate</name>
        <dbReference type="ChEBI" id="CHEBI:597326"/>
    </ligand>
</feature>
<keyword evidence="8" id="KW-1185">Reference proteome</keyword>
<dbReference type="GO" id="GO:0030429">
    <property type="term" value="F:kynureninase activity"/>
    <property type="evidence" value="ECO:0007669"/>
    <property type="project" value="UniProtKB-EC"/>
</dbReference>
<feature type="binding site" evidence="4">
    <location>
        <position position="222"/>
    </location>
    <ligand>
        <name>pyridoxal 5'-phosphate</name>
        <dbReference type="ChEBI" id="CHEBI:597326"/>
    </ligand>
</feature>
<dbReference type="Proteomes" id="UP001595621">
    <property type="component" value="Unassembled WGS sequence"/>
</dbReference>
<dbReference type="SUPFAM" id="SSF53383">
    <property type="entry name" value="PLP-dependent transferases"/>
    <property type="match status" value="1"/>
</dbReference>
<dbReference type="EMBL" id="JBHRTD010000001">
    <property type="protein sequence ID" value="MFC3136768.1"/>
    <property type="molecule type" value="Genomic_DNA"/>
</dbReference>
<dbReference type="Gene3D" id="3.40.640.10">
    <property type="entry name" value="Type I PLP-dependent aspartate aminotransferase-like (Major domain)"/>
    <property type="match status" value="1"/>
</dbReference>
<name>A0ABV7G7W7_9GAMM</name>
<comment type="subunit">
    <text evidence="4 6">Homodimer.</text>
</comment>
<evidence type="ECO:0000256" key="4">
    <source>
        <dbReference type="HAMAP-Rule" id="MF_01970"/>
    </source>
</evidence>
<comment type="catalytic activity">
    <reaction evidence="6">
        <text>3-hydroxy-L-kynurenine + H2O = 3-hydroxyanthranilate + L-alanine + H(+)</text>
        <dbReference type="Rhea" id="RHEA:25143"/>
        <dbReference type="ChEBI" id="CHEBI:15377"/>
        <dbReference type="ChEBI" id="CHEBI:15378"/>
        <dbReference type="ChEBI" id="CHEBI:36559"/>
        <dbReference type="ChEBI" id="CHEBI:57972"/>
        <dbReference type="ChEBI" id="CHEBI:58125"/>
        <dbReference type="EC" id="3.7.1.3"/>
    </reaction>
</comment>
<accession>A0ABV7G7W7</accession>
<comment type="pathway">
    <text evidence="4 6">Cofactor biosynthesis; NAD(+) biosynthesis; quinolinate from L-kynurenine: step 2/3.</text>
</comment>
<comment type="catalytic activity">
    <reaction evidence="4 6">
        <text>L-kynurenine + H2O = anthranilate + L-alanine + H(+)</text>
        <dbReference type="Rhea" id="RHEA:16813"/>
        <dbReference type="ChEBI" id="CHEBI:15377"/>
        <dbReference type="ChEBI" id="CHEBI:15378"/>
        <dbReference type="ChEBI" id="CHEBI:16567"/>
        <dbReference type="ChEBI" id="CHEBI:57959"/>
        <dbReference type="ChEBI" id="CHEBI:57972"/>
        <dbReference type="EC" id="3.7.1.3"/>
    </reaction>
</comment>
<keyword evidence="2 4" id="KW-0378">Hydrolase</keyword>
<comment type="cofactor">
    <cofactor evidence="4 6">
        <name>pyridoxal 5'-phosphate</name>
        <dbReference type="ChEBI" id="CHEBI:597326"/>
    </cofactor>
</comment>
<evidence type="ECO:0000313" key="7">
    <source>
        <dbReference type="EMBL" id="MFC3136768.1"/>
    </source>
</evidence>
<feature type="binding site" evidence="4">
    <location>
        <position position="219"/>
    </location>
    <ligand>
        <name>pyridoxal 5'-phosphate</name>
        <dbReference type="ChEBI" id="CHEBI:597326"/>
    </ligand>
</feature>
<comment type="function">
    <text evidence="4 6">Catalyzes the cleavage of L-kynurenine (L-Kyn) and L-3-hydroxykynurenine (L-3OHKyn) into anthranilic acid (AA) and 3-hydroxyanthranilic acid (3-OHAA), respectively.</text>
</comment>
<reference evidence="8" key="1">
    <citation type="journal article" date="2019" name="Int. J. Syst. Evol. Microbiol.">
        <title>The Global Catalogue of Microorganisms (GCM) 10K type strain sequencing project: providing services to taxonomists for standard genome sequencing and annotation.</title>
        <authorList>
            <consortium name="The Broad Institute Genomics Platform"/>
            <consortium name="The Broad Institute Genome Sequencing Center for Infectious Disease"/>
            <person name="Wu L."/>
            <person name="Ma J."/>
        </authorList>
    </citation>
    <scope>NUCLEOTIDE SEQUENCE [LARGE SCALE GENOMIC DNA]</scope>
    <source>
        <strain evidence="8">KCTC 52277</strain>
    </source>
</reference>
<comment type="similarity">
    <text evidence="4 6">Belongs to the kynureninase family.</text>
</comment>
<dbReference type="InterPro" id="IPR015422">
    <property type="entry name" value="PyrdxlP-dep_Trfase_small"/>
</dbReference>
<dbReference type="InterPro" id="IPR010111">
    <property type="entry name" value="Kynureninase"/>
</dbReference>
<dbReference type="InterPro" id="IPR015424">
    <property type="entry name" value="PyrdxlP-dep_Trfase"/>
</dbReference>
<evidence type="ECO:0000256" key="2">
    <source>
        <dbReference type="ARBA" id="ARBA00022801"/>
    </source>
</evidence>